<sequence length="118" mass="12687">MFKLLDNAVKEKYPIVIVAEGIEQEALAPIIRNKLRGILKAAAIKAPAFGERKSHYLDDIAILTGGTVIRDDMGLTLEKAGKEVLGTATKVVITKDSSLIVTDGSTQAAVKKRVSQIQ</sequence>
<organism evidence="1 2">
    <name type="scientific">Camellia lanceoleosa</name>
    <dbReference type="NCBI Taxonomy" id="1840588"/>
    <lineage>
        <taxon>Eukaryota</taxon>
        <taxon>Viridiplantae</taxon>
        <taxon>Streptophyta</taxon>
        <taxon>Embryophyta</taxon>
        <taxon>Tracheophyta</taxon>
        <taxon>Spermatophyta</taxon>
        <taxon>Magnoliopsida</taxon>
        <taxon>eudicotyledons</taxon>
        <taxon>Gunneridae</taxon>
        <taxon>Pentapetalae</taxon>
        <taxon>asterids</taxon>
        <taxon>Ericales</taxon>
        <taxon>Theaceae</taxon>
        <taxon>Camellia</taxon>
    </lineage>
</organism>
<dbReference type="Proteomes" id="UP001060215">
    <property type="component" value="Chromosome 3"/>
</dbReference>
<proteinExistence type="predicted"/>
<gene>
    <name evidence="1" type="ORF">LOK49_LG02G01267</name>
</gene>
<name>A0ACC0II81_9ERIC</name>
<keyword evidence="2" id="KW-1185">Reference proteome</keyword>
<protein>
    <submittedName>
        <fullName evidence="1">Uncharacterized protein</fullName>
    </submittedName>
</protein>
<accession>A0ACC0II81</accession>
<evidence type="ECO:0000313" key="2">
    <source>
        <dbReference type="Proteomes" id="UP001060215"/>
    </source>
</evidence>
<evidence type="ECO:0000313" key="1">
    <source>
        <dbReference type="EMBL" id="KAI8025088.1"/>
    </source>
</evidence>
<comment type="caution">
    <text evidence="1">The sequence shown here is derived from an EMBL/GenBank/DDBJ whole genome shotgun (WGS) entry which is preliminary data.</text>
</comment>
<reference evidence="1 2" key="1">
    <citation type="journal article" date="2022" name="Plant J.">
        <title>Chromosome-level genome of Camellia lanceoleosa provides a valuable resource for understanding genome evolution and self-incompatibility.</title>
        <authorList>
            <person name="Gong W."/>
            <person name="Xiao S."/>
            <person name="Wang L."/>
            <person name="Liao Z."/>
            <person name="Chang Y."/>
            <person name="Mo W."/>
            <person name="Hu G."/>
            <person name="Li W."/>
            <person name="Zhao G."/>
            <person name="Zhu H."/>
            <person name="Hu X."/>
            <person name="Ji K."/>
            <person name="Xiang X."/>
            <person name="Song Q."/>
            <person name="Yuan D."/>
            <person name="Jin S."/>
            <person name="Zhang L."/>
        </authorList>
    </citation>
    <scope>NUCLEOTIDE SEQUENCE [LARGE SCALE GENOMIC DNA]</scope>
    <source>
        <strain evidence="1">SQ_2022a</strain>
    </source>
</reference>
<dbReference type="EMBL" id="CM045760">
    <property type="protein sequence ID" value="KAI8025088.1"/>
    <property type="molecule type" value="Genomic_DNA"/>
</dbReference>